<protein>
    <submittedName>
        <fullName evidence="1">Uncharacterized protein</fullName>
    </submittedName>
</protein>
<gene>
    <name evidence="1" type="ORF">RJ639_023495</name>
</gene>
<organism evidence="1 2">
    <name type="scientific">Escallonia herrerae</name>
    <dbReference type="NCBI Taxonomy" id="1293975"/>
    <lineage>
        <taxon>Eukaryota</taxon>
        <taxon>Viridiplantae</taxon>
        <taxon>Streptophyta</taxon>
        <taxon>Embryophyta</taxon>
        <taxon>Tracheophyta</taxon>
        <taxon>Spermatophyta</taxon>
        <taxon>Magnoliopsida</taxon>
        <taxon>eudicotyledons</taxon>
        <taxon>Gunneridae</taxon>
        <taxon>Pentapetalae</taxon>
        <taxon>asterids</taxon>
        <taxon>campanulids</taxon>
        <taxon>Escalloniales</taxon>
        <taxon>Escalloniaceae</taxon>
        <taxon>Escallonia</taxon>
    </lineage>
</organism>
<evidence type="ECO:0000313" key="2">
    <source>
        <dbReference type="Proteomes" id="UP001188597"/>
    </source>
</evidence>
<feature type="non-terminal residue" evidence="1">
    <location>
        <position position="164"/>
    </location>
</feature>
<evidence type="ECO:0000313" key="1">
    <source>
        <dbReference type="EMBL" id="KAK2999590.1"/>
    </source>
</evidence>
<sequence length="164" mass="18492">TCFLQINENVQREIINHRSLRQPNIFRVKEAGFFSQQLISGVSYCHEMSSVLHLKPKSTVGTPACTAPEVLLRQEYDGKVTSCLAFITLRSYCRCLVVLGDIICHAGCGYPFEDPEEPKDFRKTIHSMMPLIFFTEIGDNSGTSSMLSDGYKIIANLRNCLCFE</sequence>
<feature type="non-terminal residue" evidence="1">
    <location>
        <position position="1"/>
    </location>
</feature>
<name>A0AA88V0U4_9ASTE</name>
<proteinExistence type="predicted"/>
<dbReference type="EMBL" id="JAVXUP010003232">
    <property type="protein sequence ID" value="KAK2999590.1"/>
    <property type="molecule type" value="Genomic_DNA"/>
</dbReference>
<dbReference type="SUPFAM" id="SSF56112">
    <property type="entry name" value="Protein kinase-like (PK-like)"/>
    <property type="match status" value="1"/>
</dbReference>
<dbReference type="AlphaFoldDB" id="A0AA88V0U4"/>
<dbReference type="InterPro" id="IPR011009">
    <property type="entry name" value="Kinase-like_dom_sf"/>
</dbReference>
<keyword evidence="2" id="KW-1185">Reference proteome</keyword>
<comment type="caution">
    <text evidence="1">The sequence shown here is derived from an EMBL/GenBank/DDBJ whole genome shotgun (WGS) entry which is preliminary data.</text>
</comment>
<reference evidence="1" key="1">
    <citation type="submission" date="2022-12" db="EMBL/GenBank/DDBJ databases">
        <title>Draft genome assemblies for two species of Escallonia (Escalloniales).</title>
        <authorList>
            <person name="Chanderbali A."/>
            <person name="Dervinis C."/>
            <person name="Anghel I."/>
            <person name="Soltis D."/>
            <person name="Soltis P."/>
            <person name="Zapata F."/>
        </authorList>
    </citation>
    <scope>NUCLEOTIDE SEQUENCE</scope>
    <source>
        <strain evidence="1">UCBG64.0493</strain>
        <tissue evidence="1">Leaf</tissue>
    </source>
</reference>
<accession>A0AA88V0U4</accession>
<dbReference type="Proteomes" id="UP001188597">
    <property type="component" value="Unassembled WGS sequence"/>
</dbReference>